<keyword evidence="2" id="KW-1185">Reference proteome</keyword>
<dbReference type="EMBL" id="JAVREM010000069">
    <property type="protein sequence ID" value="MDT0322665.1"/>
    <property type="molecule type" value="Genomic_DNA"/>
</dbReference>
<protein>
    <recommendedName>
        <fullName evidence="3">Lipoprotein</fullName>
    </recommendedName>
</protein>
<gene>
    <name evidence="1" type="ORF">RNC47_30570</name>
</gene>
<evidence type="ECO:0000313" key="2">
    <source>
        <dbReference type="Proteomes" id="UP001183420"/>
    </source>
</evidence>
<name>A0ABU2LYI9_9ACTN</name>
<proteinExistence type="predicted"/>
<accession>A0ABU2LYI9</accession>
<dbReference type="PROSITE" id="PS51257">
    <property type="entry name" value="PROKAR_LIPOPROTEIN"/>
    <property type="match status" value="1"/>
</dbReference>
<evidence type="ECO:0000313" key="1">
    <source>
        <dbReference type="EMBL" id="MDT0322665.1"/>
    </source>
</evidence>
<reference evidence="2" key="1">
    <citation type="submission" date="2023-07" db="EMBL/GenBank/DDBJ databases">
        <title>30 novel species of actinomycetes from the DSMZ collection.</title>
        <authorList>
            <person name="Nouioui I."/>
        </authorList>
    </citation>
    <scope>NUCLEOTIDE SEQUENCE [LARGE SCALE GENOMIC DNA]</scope>
    <source>
        <strain evidence="2">DSM 44918</strain>
    </source>
</reference>
<organism evidence="1 2">
    <name type="scientific">Streptomyces millisiae</name>
    <dbReference type="NCBI Taxonomy" id="3075542"/>
    <lineage>
        <taxon>Bacteria</taxon>
        <taxon>Bacillati</taxon>
        <taxon>Actinomycetota</taxon>
        <taxon>Actinomycetes</taxon>
        <taxon>Kitasatosporales</taxon>
        <taxon>Streptomycetaceae</taxon>
        <taxon>Streptomyces</taxon>
    </lineage>
</organism>
<dbReference type="RefSeq" id="WP_311603395.1">
    <property type="nucleotide sequence ID" value="NZ_JAVREM010000069.1"/>
</dbReference>
<comment type="caution">
    <text evidence="1">The sequence shown here is derived from an EMBL/GenBank/DDBJ whole genome shotgun (WGS) entry which is preliminary data.</text>
</comment>
<sequence>MGCRRAVRAAGVVVGVAALAGCGGDGWSGSPGGAMAGMDAAEVAFASMEAMAGADAVRIRYEGREEGRTGEMHLTSGGECSATMTSDEYGDMEVLQRGDHMWVGGDGWLAAVSAEVDDEELVEAARDILQERYLHIDLAAEDSAEMDEMAALCSLEDLTAAPSSPQEDEDVTFDGADFFGGTPTVTLSTTTPQGEIVVRVAAVGEPYPLEISGEFGRGYEHMEMTYDEPLYFRAPDADQTMEVVAFQRELMERYFNEPVRS</sequence>
<evidence type="ECO:0008006" key="3">
    <source>
        <dbReference type="Google" id="ProtNLM"/>
    </source>
</evidence>
<dbReference type="Proteomes" id="UP001183420">
    <property type="component" value="Unassembled WGS sequence"/>
</dbReference>